<dbReference type="InterPro" id="IPR011009">
    <property type="entry name" value="Kinase-like_dom_sf"/>
</dbReference>
<evidence type="ECO:0000259" key="6">
    <source>
        <dbReference type="PROSITE" id="PS50011"/>
    </source>
</evidence>
<feature type="region of interest" description="Disordered" evidence="5">
    <location>
        <begin position="1"/>
        <end position="104"/>
    </location>
</feature>
<keyword evidence="2" id="KW-0547">Nucleotide-binding</keyword>
<feature type="domain" description="Protein kinase" evidence="6">
    <location>
        <begin position="449"/>
        <end position="728"/>
    </location>
</feature>
<dbReference type="SMART" id="SM00220">
    <property type="entry name" value="S_TKc"/>
    <property type="match status" value="1"/>
</dbReference>
<evidence type="ECO:0000256" key="4">
    <source>
        <dbReference type="ARBA" id="ARBA00022840"/>
    </source>
</evidence>
<dbReference type="AlphaFoldDB" id="A0A7R9TYB4"/>
<protein>
    <recommendedName>
        <fullName evidence="6">Protein kinase domain-containing protein</fullName>
    </recommendedName>
</protein>
<sequence length="728" mass="77684">MDPQQEPAVLAEKKRACPQPGAGGAPQENAYDHLTTDGCGRAARGTVVASPGVASPHSPPTPAGGARAFAVAGSTPSNSSSDGAGEGRAQPDRVCGDDDDVDAGNSALTDGVALLPEHLPRPLRVTNLGAPAVRACGVDGQPNTLDVTVTRTFRAHFRSHEECAQLCDELSSASAPTEVLAAKAPEAPDAPDAENESRRPVRPMLRRTTSERTRALLAGDMLDTEGICTSPRLSAAPAGSAIAGSSSDHDSAPAVPDEVNAPLGARRSAIDPPQHGGALTRTAGNFSRAAAAAAELEERRGIASPPRGRRSLARAILETGSAGGDCVSRRAQQRLSRWRTHVPALVFFGKLKSRVAARREAARNFKNVGAAEEGGVTSPDVREVVHRSSSVGVEIAEVPSSALTPGSDEAGPSHTRQSSMPTQPTIDDSVPLRRVMSVDPNLEISPHELDLLDRVAVGGFSEVFKARYQGVPVAVKRIFTHNLDADDLQNESLVETFRSEVRTLKRLRHPNLCLFMGYCAIPPDLLIVMEFCPRGSLYGELRRLAERHEQPSKVWRRAVALGVARGLAYLHSRRPVVLHMDIKSSNILLDQSKRPKLTDFNLAYTVCATMATAGGVASSTVGGTPQYQAPEVMLGRELAHTTAADVYSFGVVCWEMLTLQKPWAGRLPAQVIAAVAFRGEHLPVTQEEGMAPVDEKLQQLCADCLRRDHHERPSANEIVKRLEQMGPD</sequence>
<dbReference type="CDD" id="cd13999">
    <property type="entry name" value="STKc_MAP3K-like"/>
    <property type="match status" value="1"/>
</dbReference>
<dbReference type="GO" id="GO:0005524">
    <property type="term" value="F:ATP binding"/>
    <property type="evidence" value="ECO:0007669"/>
    <property type="project" value="UniProtKB-KW"/>
</dbReference>
<dbReference type="PROSITE" id="PS50011">
    <property type="entry name" value="PROTEIN_KINASE_DOM"/>
    <property type="match status" value="1"/>
</dbReference>
<feature type="compositionally biased region" description="Polar residues" evidence="5">
    <location>
        <begin position="414"/>
        <end position="426"/>
    </location>
</feature>
<dbReference type="Pfam" id="PF00069">
    <property type="entry name" value="Pkinase"/>
    <property type="match status" value="1"/>
</dbReference>
<keyword evidence="3" id="KW-0418">Kinase</keyword>
<evidence type="ECO:0000256" key="5">
    <source>
        <dbReference type="SAM" id="MobiDB-lite"/>
    </source>
</evidence>
<dbReference type="Gene3D" id="1.10.510.10">
    <property type="entry name" value="Transferase(Phosphotransferase) domain 1"/>
    <property type="match status" value="1"/>
</dbReference>
<keyword evidence="4" id="KW-0067">ATP-binding</keyword>
<keyword evidence="1" id="KW-0808">Transferase</keyword>
<feature type="region of interest" description="Disordered" evidence="5">
    <location>
        <begin position="184"/>
        <end position="208"/>
    </location>
</feature>
<dbReference type="EMBL" id="HBDZ01013674">
    <property type="protein sequence ID" value="CAD8248054.1"/>
    <property type="molecule type" value="Transcribed_RNA"/>
</dbReference>
<dbReference type="PANTHER" id="PTHR44329">
    <property type="entry name" value="SERINE/THREONINE-PROTEIN KINASE TNNI3K-RELATED"/>
    <property type="match status" value="1"/>
</dbReference>
<evidence type="ECO:0000256" key="2">
    <source>
        <dbReference type="ARBA" id="ARBA00022741"/>
    </source>
</evidence>
<feature type="region of interest" description="Disordered" evidence="5">
    <location>
        <begin position="234"/>
        <end position="259"/>
    </location>
</feature>
<organism evidence="7">
    <name type="scientific">Prasinoderma coloniale</name>
    <dbReference type="NCBI Taxonomy" id="156133"/>
    <lineage>
        <taxon>Eukaryota</taxon>
        <taxon>Viridiplantae</taxon>
        <taxon>Prasinodermophyta</taxon>
        <taxon>Prasinodermophyceae</taxon>
        <taxon>Prasinodermales</taxon>
        <taxon>Prasinodermaceae</taxon>
        <taxon>Prasinoderma</taxon>
    </lineage>
</organism>
<dbReference type="InterPro" id="IPR008271">
    <property type="entry name" value="Ser/Thr_kinase_AS"/>
</dbReference>
<dbReference type="SUPFAM" id="SSF56112">
    <property type="entry name" value="Protein kinase-like (PK-like)"/>
    <property type="match status" value="1"/>
</dbReference>
<gene>
    <name evidence="7" type="ORF">PCOL08062_LOCUS10457</name>
</gene>
<reference evidence="7" key="1">
    <citation type="submission" date="2021-01" db="EMBL/GenBank/DDBJ databases">
        <authorList>
            <person name="Corre E."/>
            <person name="Pelletier E."/>
            <person name="Niang G."/>
            <person name="Scheremetjew M."/>
            <person name="Finn R."/>
            <person name="Kale V."/>
            <person name="Holt S."/>
            <person name="Cochrane G."/>
            <person name="Meng A."/>
            <person name="Brown T."/>
            <person name="Cohen L."/>
        </authorList>
    </citation>
    <scope>NUCLEOTIDE SEQUENCE</scope>
    <source>
        <strain evidence="7">CCMP1413</strain>
    </source>
</reference>
<evidence type="ECO:0000256" key="1">
    <source>
        <dbReference type="ARBA" id="ARBA00022679"/>
    </source>
</evidence>
<dbReference type="InterPro" id="IPR051681">
    <property type="entry name" value="Ser/Thr_Kinases-Pseudokinases"/>
</dbReference>
<dbReference type="InterPro" id="IPR000719">
    <property type="entry name" value="Prot_kinase_dom"/>
</dbReference>
<evidence type="ECO:0000256" key="3">
    <source>
        <dbReference type="ARBA" id="ARBA00022777"/>
    </source>
</evidence>
<dbReference type="PROSITE" id="PS00108">
    <property type="entry name" value="PROTEIN_KINASE_ST"/>
    <property type="match status" value="1"/>
</dbReference>
<feature type="compositionally biased region" description="Low complexity" evidence="5">
    <location>
        <begin position="234"/>
        <end position="246"/>
    </location>
</feature>
<feature type="region of interest" description="Disordered" evidence="5">
    <location>
        <begin position="397"/>
        <end position="428"/>
    </location>
</feature>
<evidence type="ECO:0000313" key="7">
    <source>
        <dbReference type="EMBL" id="CAD8248054.1"/>
    </source>
</evidence>
<accession>A0A7R9TYB4</accession>
<dbReference type="GO" id="GO:0004674">
    <property type="term" value="F:protein serine/threonine kinase activity"/>
    <property type="evidence" value="ECO:0007669"/>
    <property type="project" value="TreeGrafter"/>
</dbReference>
<name>A0A7R9TYB4_9VIRI</name>
<proteinExistence type="predicted"/>
<dbReference type="PANTHER" id="PTHR44329:SF288">
    <property type="entry name" value="MITOGEN-ACTIVATED PROTEIN KINASE KINASE KINASE 20"/>
    <property type="match status" value="1"/>
</dbReference>